<protein>
    <recommendedName>
        <fullName evidence="12">Innexin</fullName>
    </recommendedName>
</protein>
<dbReference type="GO" id="GO:0034220">
    <property type="term" value="P:monoatomic ion transmembrane transport"/>
    <property type="evidence" value="ECO:0007669"/>
    <property type="project" value="UniProtKB-KW"/>
</dbReference>
<reference evidence="14 15" key="1">
    <citation type="journal article" date="2022" name="Nat. Ecol. Evol.">
        <title>A masculinizing supergene underlies an exaggerated male reproductive morph in a spider.</title>
        <authorList>
            <person name="Hendrickx F."/>
            <person name="De Corte Z."/>
            <person name="Sonet G."/>
            <person name="Van Belleghem S.M."/>
            <person name="Kostlbacher S."/>
            <person name="Vangestel C."/>
        </authorList>
    </citation>
    <scope>NUCLEOTIDE SEQUENCE [LARGE SCALE GENOMIC DNA]</scope>
    <source>
        <strain evidence="14">W744_W776</strain>
    </source>
</reference>
<keyword evidence="8 12" id="KW-1133">Transmembrane helix</keyword>
<comment type="similarity">
    <text evidence="12">Belongs to the pannexin family.</text>
</comment>
<keyword evidence="9 12" id="KW-0406">Ion transport</keyword>
<evidence type="ECO:0000256" key="4">
    <source>
        <dbReference type="ARBA" id="ARBA00022475"/>
    </source>
</evidence>
<comment type="subcellular location">
    <subcellularLocation>
        <location evidence="1">Cell junction</location>
        <location evidence="1">Gap junction</location>
    </subcellularLocation>
    <subcellularLocation>
        <location evidence="2 12">Cell membrane</location>
        <topology evidence="2 12">Multi-pass membrane protein</topology>
    </subcellularLocation>
</comment>
<dbReference type="Pfam" id="PF00876">
    <property type="entry name" value="Innexin"/>
    <property type="match status" value="1"/>
</dbReference>
<feature type="compositionally biased region" description="Polar residues" evidence="13">
    <location>
        <begin position="373"/>
        <end position="382"/>
    </location>
</feature>
<feature type="transmembrane region" description="Helical" evidence="12">
    <location>
        <begin position="270"/>
        <end position="291"/>
    </location>
</feature>
<evidence type="ECO:0000256" key="5">
    <source>
        <dbReference type="ARBA" id="ARBA00022692"/>
    </source>
</evidence>
<feature type="transmembrane region" description="Helical" evidence="12">
    <location>
        <begin position="111"/>
        <end position="133"/>
    </location>
</feature>
<evidence type="ECO:0000313" key="15">
    <source>
        <dbReference type="Proteomes" id="UP000827092"/>
    </source>
</evidence>
<keyword evidence="10 12" id="KW-0472">Membrane</keyword>
<evidence type="ECO:0000256" key="10">
    <source>
        <dbReference type="ARBA" id="ARBA00023136"/>
    </source>
</evidence>
<keyword evidence="15" id="KW-1185">Reference proteome</keyword>
<dbReference type="AlphaFoldDB" id="A0AAV6UQI5"/>
<evidence type="ECO:0000313" key="14">
    <source>
        <dbReference type="EMBL" id="KAG8185840.1"/>
    </source>
</evidence>
<evidence type="ECO:0000256" key="3">
    <source>
        <dbReference type="ARBA" id="ARBA00022448"/>
    </source>
</evidence>
<keyword evidence="4" id="KW-1003">Cell membrane</keyword>
<evidence type="ECO:0000256" key="2">
    <source>
        <dbReference type="ARBA" id="ARBA00004651"/>
    </source>
</evidence>
<dbReference type="PRINTS" id="PR01262">
    <property type="entry name" value="INNEXIN"/>
</dbReference>
<dbReference type="PANTHER" id="PTHR11893:SF41">
    <property type="entry name" value="INNEXIN INX2"/>
    <property type="match status" value="1"/>
</dbReference>
<evidence type="ECO:0000256" key="13">
    <source>
        <dbReference type="SAM" id="MobiDB-lite"/>
    </source>
</evidence>
<keyword evidence="5 12" id="KW-0812">Transmembrane</keyword>
<dbReference type="InterPro" id="IPR000990">
    <property type="entry name" value="Innexin"/>
</dbReference>
<evidence type="ECO:0000256" key="9">
    <source>
        <dbReference type="ARBA" id="ARBA00023065"/>
    </source>
</evidence>
<dbReference type="Proteomes" id="UP000827092">
    <property type="component" value="Unassembled WGS sequence"/>
</dbReference>
<comment type="caution">
    <text evidence="14">The sequence shown here is derived from an EMBL/GenBank/DDBJ whole genome shotgun (WGS) entry which is preliminary data.</text>
</comment>
<evidence type="ECO:0000256" key="7">
    <source>
        <dbReference type="ARBA" id="ARBA00022949"/>
    </source>
</evidence>
<dbReference type="GO" id="GO:0005921">
    <property type="term" value="C:gap junction"/>
    <property type="evidence" value="ECO:0007669"/>
    <property type="project" value="UniProtKB-SubCell"/>
</dbReference>
<sequence length="437" mass="50760">MEEVVEVADTFKDVLKVPEVVIDDPIFRMHYKFTGLTLLFASILVSGYQFIGKPILCIQKDDIPEKLLNTYCWIEGTFTLPKAFFKDVGTEVVYPGVDKYLPGDELVEHTYYQWVCFTLFIQAVMFCAPYVLWQRMEAGRMTHLAQKLKNPCLPTKECEPGYKGLVTFFRSHRFEHQYYATKFLFCEVLNLVNIIFQIYFINMFLGGEFTKYGTSVMKYTNEEQQNGLDPMVRVFPRITKCTFRKYGSSGDVQRHDALCLLPLNILNEKIYIIMWFWFIILAILDCSLLLFRFTAILSKSVRLFLIKKATNLTSRNVIESIVRQASYGDWFLLYFLSGNIDDIHFCKFAVQLHKDGMHGAILVDDEKCASPDQVETTENPTNGGFDDDDQDKKSEYDNDSMNKVCMYPTLEVGFYEEFVESKLAPKEYFDQPDKSYA</sequence>
<evidence type="ECO:0000256" key="6">
    <source>
        <dbReference type="ARBA" id="ARBA00022868"/>
    </source>
</evidence>
<dbReference type="GO" id="GO:0005243">
    <property type="term" value="F:gap junction channel activity"/>
    <property type="evidence" value="ECO:0007669"/>
    <property type="project" value="TreeGrafter"/>
</dbReference>
<keyword evidence="7" id="KW-0965">Cell junction</keyword>
<evidence type="ECO:0000256" key="11">
    <source>
        <dbReference type="ARBA" id="ARBA00023303"/>
    </source>
</evidence>
<dbReference type="PROSITE" id="PS51013">
    <property type="entry name" value="PANNEXIN"/>
    <property type="match status" value="1"/>
</dbReference>
<feature type="transmembrane region" description="Helical" evidence="12">
    <location>
        <begin position="33"/>
        <end position="51"/>
    </location>
</feature>
<evidence type="ECO:0000256" key="1">
    <source>
        <dbReference type="ARBA" id="ARBA00004610"/>
    </source>
</evidence>
<evidence type="ECO:0000256" key="12">
    <source>
        <dbReference type="RuleBase" id="RU010713"/>
    </source>
</evidence>
<keyword evidence="11 12" id="KW-0407">Ion channel</keyword>
<name>A0AAV6UQI5_9ARAC</name>
<dbReference type="EMBL" id="JAFNEN010000323">
    <property type="protein sequence ID" value="KAG8185840.1"/>
    <property type="molecule type" value="Genomic_DNA"/>
</dbReference>
<evidence type="ECO:0000256" key="8">
    <source>
        <dbReference type="ARBA" id="ARBA00022989"/>
    </source>
</evidence>
<gene>
    <name evidence="12" type="primary">inx</name>
    <name evidence="14" type="ORF">JTE90_024814</name>
</gene>
<keyword evidence="3 12" id="KW-0813">Transport</keyword>
<feature type="region of interest" description="Disordered" evidence="13">
    <location>
        <begin position="372"/>
        <end position="399"/>
    </location>
</feature>
<dbReference type="GO" id="GO:0005886">
    <property type="term" value="C:plasma membrane"/>
    <property type="evidence" value="ECO:0007669"/>
    <property type="project" value="UniProtKB-SubCell"/>
</dbReference>
<feature type="transmembrane region" description="Helical" evidence="12">
    <location>
        <begin position="183"/>
        <end position="205"/>
    </location>
</feature>
<dbReference type="PANTHER" id="PTHR11893">
    <property type="entry name" value="INNEXIN"/>
    <property type="match status" value="1"/>
</dbReference>
<organism evidence="14 15">
    <name type="scientific">Oedothorax gibbosus</name>
    <dbReference type="NCBI Taxonomy" id="931172"/>
    <lineage>
        <taxon>Eukaryota</taxon>
        <taxon>Metazoa</taxon>
        <taxon>Ecdysozoa</taxon>
        <taxon>Arthropoda</taxon>
        <taxon>Chelicerata</taxon>
        <taxon>Arachnida</taxon>
        <taxon>Araneae</taxon>
        <taxon>Araneomorphae</taxon>
        <taxon>Entelegynae</taxon>
        <taxon>Araneoidea</taxon>
        <taxon>Linyphiidae</taxon>
        <taxon>Erigoninae</taxon>
        <taxon>Oedothorax</taxon>
    </lineage>
</organism>
<proteinExistence type="inferred from homology"/>
<comment type="function">
    <text evidence="12">Structural component of the gap junctions.</text>
</comment>
<keyword evidence="6" id="KW-0303">Gap junction</keyword>
<dbReference type="GO" id="GO:0007602">
    <property type="term" value="P:phototransduction"/>
    <property type="evidence" value="ECO:0007669"/>
    <property type="project" value="TreeGrafter"/>
</dbReference>
<accession>A0AAV6UQI5</accession>